<dbReference type="InterPro" id="IPR004045">
    <property type="entry name" value="Glutathione_S-Trfase_N"/>
</dbReference>
<dbReference type="Proteomes" id="UP000198462">
    <property type="component" value="Unassembled WGS sequence"/>
</dbReference>
<dbReference type="GO" id="GO:0006559">
    <property type="term" value="P:L-phenylalanine catabolic process"/>
    <property type="evidence" value="ECO:0007669"/>
    <property type="project" value="TreeGrafter"/>
</dbReference>
<evidence type="ECO:0000313" key="5">
    <source>
        <dbReference type="Proteomes" id="UP000198462"/>
    </source>
</evidence>
<dbReference type="OrthoDB" id="509852at2"/>
<dbReference type="InterPro" id="IPR034333">
    <property type="entry name" value="GST_Zeta_N"/>
</dbReference>
<evidence type="ECO:0000256" key="1">
    <source>
        <dbReference type="ARBA" id="ARBA00010007"/>
    </source>
</evidence>
<dbReference type="CDD" id="cd03042">
    <property type="entry name" value="GST_N_Zeta"/>
    <property type="match status" value="1"/>
</dbReference>
<protein>
    <submittedName>
        <fullName evidence="4">Maleylacetoacetate isomerase</fullName>
    </submittedName>
</protein>
<gene>
    <name evidence="4" type="ORF">B5C34_08335</name>
</gene>
<dbReference type="SUPFAM" id="SSF52833">
    <property type="entry name" value="Thioredoxin-like"/>
    <property type="match status" value="1"/>
</dbReference>
<dbReference type="GO" id="GO:0006749">
    <property type="term" value="P:glutathione metabolic process"/>
    <property type="evidence" value="ECO:0007669"/>
    <property type="project" value="TreeGrafter"/>
</dbReference>
<dbReference type="RefSeq" id="WP_088712242.1">
    <property type="nucleotide sequence ID" value="NZ_NFZT01000001.1"/>
</dbReference>
<dbReference type="InterPro" id="IPR036282">
    <property type="entry name" value="Glutathione-S-Trfase_C_sf"/>
</dbReference>
<accession>A0A219B5S0</accession>
<feature type="domain" description="GST N-terminal" evidence="2">
    <location>
        <begin position="2"/>
        <end position="83"/>
    </location>
</feature>
<feature type="domain" description="GST C-terminal" evidence="3">
    <location>
        <begin position="88"/>
        <end position="214"/>
    </location>
</feature>
<dbReference type="NCBIfam" id="TIGR01262">
    <property type="entry name" value="maiA"/>
    <property type="match status" value="1"/>
</dbReference>
<dbReference type="CDD" id="cd03191">
    <property type="entry name" value="GST_C_Zeta"/>
    <property type="match status" value="1"/>
</dbReference>
<sequence length="214" mass="24025">MSDRVLYDFWRSSAAFRVRIALGLKGLDYDRAVIDLNAGAQRSPGYRMLNPQGRVPLLIDGEAALNQSLAILEYLEEVYPDPPLLHGDAAMRGRIRGAAQIIVSDVHPLGNSSVMRYLEERLGHDRDEFIAWYGHWMSVGFGPLEELAERSSGRFLFGDDVTLADVCLAPQMYNARRWRTDLEPFPALVEVDKNLMELSAFRNARPEAQSDASA</sequence>
<dbReference type="EMBL" id="NFZT01000001">
    <property type="protein sequence ID" value="OWV33466.1"/>
    <property type="molecule type" value="Genomic_DNA"/>
</dbReference>
<dbReference type="InterPro" id="IPR005955">
    <property type="entry name" value="GST_Zeta"/>
</dbReference>
<evidence type="ECO:0000259" key="3">
    <source>
        <dbReference type="PROSITE" id="PS50405"/>
    </source>
</evidence>
<dbReference type="AlphaFoldDB" id="A0A219B5S0"/>
<evidence type="ECO:0000313" key="4">
    <source>
        <dbReference type="EMBL" id="OWV33466.1"/>
    </source>
</evidence>
<dbReference type="Pfam" id="PF02798">
    <property type="entry name" value="GST_N"/>
    <property type="match status" value="1"/>
</dbReference>
<dbReference type="PROSITE" id="PS50404">
    <property type="entry name" value="GST_NTER"/>
    <property type="match status" value="1"/>
</dbReference>
<reference evidence="5" key="1">
    <citation type="submission" date="2017-05" db="EMBL/GenBank/DDBJ databases">
        <authorList>
            <person name="Lin X."/>
        </authorList>
    </citation>
    <scope>NUCLEOTIDE SEQUENCE [LARGE SCALE GENOMIC DNA]</scope>
    <source>
        <strain evidence="5">JLT2012</strain>
    </source>
</reference>
<dbReference type="SFLD" id="SFLDS00019">
    <property type="entry name" value="Glutathione_Transferase_(cytos"/>
    <property type="match status" value="1"/>
</dbReference>
<evidence type="ECO:0000259" key="2">
    <source>
        <dbReference type="PROSITE" id="PS50404"/>
    </source>
</evidence>
<comment type="similarity">
    <text evidence="1">Belongs to the GST superfamily. Zeta family.</text>
</comment>
<dbReference type="Gene3D" id="1.20.1050.10">
    <property type="match status" value="1"/>
</dbReference>
<dbReference type="InterPro" id="IPR036249">
    <property type="entry name" value="Thioredoxin-like_sf"/>
</dbReference>
<dbReference type="Gene3D" id="3.40.30.10">
    <property type="entry name" value="Glutaredoxin"/>
    <property type="match status" value="1"/>
</dbReference>
<organism evidence="4 5">
    <name type="scientific">Pacificimonas flava</name>
    <dbReference type="NCBI Taxonomy" id="1234595"/>
    <lineage>
        <taxon>Bacteria</taxon>
        <taxon>Pseudomonadati</taxon>
        <taxon>Pseudomonadota</taxon>
        <taxon>Alphaproteobacteria</taxon>
        <taxon>Sphingomonadales</taxon>
        <taxon>Sphingosinicellaceae</taxon>
        <taxon>Pacificimonas</taxon>
    </lineage>
</organism>
<dbReference type="InterPro" id="IPR040079">
    <property type="entry name" value="Glutathione_S-Trfase"/>
</dbReference>
<proteinExistence type="inferred from homology"/>
<keyword evidence="4" id="KW-0413">Isomerase</keyword>
<dbReference type="SUPFAM" id="SSF47616">
    <property type="entry name" value="GST C-terminal domain-like"/>
    <property type="match status" value="1"/>
</dbReference>
<dbReference type="SFLD" id="SFLDG00358">
    <property type="entry name" value="Main_(cytGST)"/>
    <property type="match status" value="1"/>
</dbReference>
<dbReference type="PANTHER" id="PTHR42673:SF4">
    <property type="entry name" value="MALEYLACETOACETATE ISOMERASE"/>
    <property type="match status" value="1"/>
</dbReference>
<dbReference type="GO" id="GO:0004364">
    <property type="term" value="F:glutathione transferase activity"/>
    <property type="evidence" value="ECO:0007669"/>
    <property type="project" value="TreeGrafter"/>
</dbReference>
<dbReference type="GO" id="GO:0016034">
    <property type="term" value="F:maleylacetoacetate isomerase activity"/>
    <property type="evidence" value="ECO:0007669"/>
    <property type="project" value="TreeGrafter"/>
</dbReference>
<dbReference type="InterPro" id="IPR010987">
    <property type="entry name" value="Glutathione-S-Trfase_C-like"/>
</dbReference>
<name>A0A219B5S0_9SPHN</name>
<dbReference type="InterPro" id="IPR034330">
    <property type="entry name" value="GST_Zeta_C"/>
</dbReference>
<comment type="caution">
    <text evidence="4">The sequence shown here is derived from an EMBL/GenBank/DDBJ whole genome shotgun (WGS) entry which is preliminary data.</text>
</comment>
<dbReference type="PANTHER" id="PTHR42673">
    <property type="entry name" value="MALEYLACETOACETATE ISOMERASE"/>
    <property type="match status" value="1"/>
</dbReference>
<dbReference type="PROSITE" id="PS50405">
    <property type="entry name" value="GST_CTER"/>
    <property type="match status" value="1"/>
</dbReference>
<dbReference type="GO" id="GO:0005737">
    <property type="term" value="C:cytoplasm"/>
    <property type="evidence" value="ECO:0007669"/>
    <property type="project" value="InterPro"/>
</dbReference>
<keyword evidence="5" id="KW-1185">Reference proteome</keyword>